<dbReference type="PANTHER" id="PTHR46797:SF23">
    <property type="entry name" value="HTH-TYPE TRANSCRIPTIONAL REGULATOR SUTR"/>
    <property type="match status" value="1"/>
</dbReference>
<reference evidence="6" key="1">
    <citation type="submission" date="2016-10" db="EMBL/GenBank/DDBJ databases">
        <authorList>
            <person name="Varghese N."/>
            <person name="Submissions S."/>
        </authorList>
    </citation>
    <scope>NUCLEOTIDE SEQUENCE [LARGE SCALE GENOMIC DNA]</scope>
    <source>
        <strain evidence="6">CGMCC 1.10223</strain>
    </source>
</reference>
<protein>
    <submittedName>
        <fullName evidence="5">Helix-turn-helix domain-containing protein</fullName>
    </submittedName>
</protein>
<evidence type="ECO:0000313" key="6">
    <source>
        <dbReference type="Proteomes" id="UP000183410"/>
    </source>
</evidence>
<evidence type="ECO:0000313" key="5">
    <source>
        <dbReference type="EMBL" id="SFF44974.1"/>
    </source>
</evidence>
<feature type="domain" description="HTH cro/C1-type" evidence="4">
    <location>
        <begin position="12"/>
        <end position="66"/>
    </location>
</feature>
<dbReference type="InterPro" id="IPR001387">
    <property type="entry name" value="Cro/C1-type_HTH"/>
</dbReference>
<dbReference type="Proteomes" id="UP000183410">
    <property type="component" value="Unassembled WGS sequence"/>
</dbReference>
<dbReference type="GO" id="GO:0005829">
    <property type="term" value="C:cytosol"/>
    <property type="evidence" value="ECO:0007669"/>
    <property type="project" value="TreeGrafter"/>
</dbReference>
<dbReference type="RefSeq" id="WP_046234901.1">
    <property type="nucleotide sequence ID" value="NZ_FONN01000041.1"/>
</dbReference>
<evidence type="ECO:0000259" key="4">
    <source>
        <dbReference type="PROSITE" id="PS50943"/>
    </source>
</evidence>
<evidence type="ECO:0000256" key="1">
    <source>
        <dbReference type="ARBA" id="ARBA00023015"/>
    </source>
</evidence>
<dbReference type="Pfam" id="PF01381">
    <property type="entry name" value="HTH_3"/>
    <property type="match status" value="1"/>
</dbReference>
<proteinExistence type="predicted"/>
<keyword evidence="1" id="KW-0805">Transcription regulation</keyword>
<keyword evidence="2" id="KW-0238">DNA-binding</keyword>
<name>A0A1I2IRT5_9BACL</name>
<gene>
    <name evidence="5" type="ORF">SAMN04487969_1411</name>
</gene>
<dbReference type="CDD" id="cd00093">
    <property type="entry name" value="HTH_XRE"/>
    <property type="match status" value="1"/>
</dbReference>
<dbReference type="SMART" id="SM00530">
    <property type="entry name" value="HTH_XRE"/>
    <property type="match status" value="1"/>
</dbReference>
<dbReference type="InterPro" id="IPR050807">
    <property type="entry name" value="TransReg_Diox_bact_type"/>
</dbReference>
<dbReference type="InterPro" id="IPR010982">
    <property type="entry name" value="Lambda_DNA-bd_dom_sf"/>
</dbReference>
<accession>A0A1I2IRT5</accession>
<dbReference type="GO" id="GO:0003700">
    <property type="term" value="F:DNA-binding transcription factor activity"/>
    <property type="evidence" value="ECO:0007669"/>
    <property type="project" value="TreeGrafter"/>
</dbReference>
<dbReference type="EMBL" id="FONN01000041">
    <property type="protein sequence ID" value="SFF44974.1"/>
    <property type="molecule type" value="Genomic_DNA"/>
</dbReference>
<keyword evidence="6" id="KW-1185">Reference proteome</keyword>
<dbReference type="GO" id="GO:0003677">
    <property type="term" value="F:DNA binding"/>
    <property type="evidence" value="ECO:0007669"/>
    <property type="project" value="UniProtKB-KW"/>
</dbReference>
<dbReference type="PROSITE" id="PS50943">
    <property type="entry name" value="HTH_CROC1"/>
    <property type="match status" value="1"/>
</dbReference>
<dbReference type="SUPFAM" id="SSF47413">
    <property type="entry name" value="lambda repressor-like DNA-binding domains"/>
    <property type="match status" value="1"/>
</dbReference>
<dbReference type="Gene3D" id="1.10.260.40">
    <property type="entry name" value="lambda repressor-like DNA-binding domains"/>
    <property type="match status" value="1"/>
</dbReference>
<organism evidence="5 6">
    <name type="scientific">Paenibacillus algorifonticola</name>
    <dbReference type="NCBI Taxonomy" id="684063"/>
    <lineage>
        <taxon>Bacteria</taxon>
        <taxon>Bacillati</taxon>
        <taxon>Bacillota</taxon>
        <taxon>Bacilli</taxon>
        <taxon>Bacillales</taxon>
        <taxon>Paenibacillaceae</taxon>
        <taxon>Paenibacillus</taxon>
    </lineage>
</organism>
<evidence type="ECO:0000256" key="3">
    <source>
        <dbReference type="ARBA" id="ARBA00023163"/>
    </source>
</evidence>
<keyword evidence="3" id="KW-0804">Transcription</keyword>
<dbReference type="AlphaFoldDB" id="A0A1I2IRT5"/>
<sequence>MIELAKFIGQRIRSHRKARGITQEQLGEKVGIPQSYIGSIEKGQTYIQLDTLERLLVALDINPSDIFSTYKISNNAKRLEKEKHLDGLYALLIQRDTEEINMVEKFAKEILKTIDLYKK</sequence>
<dbReference type="PANTHER" id="PTHR46797">
    <property type="entry name" value="HTH-TYPE TRANSCRIPTIONAL REGULATOR"/>
    <property type="match status" value="1"/>
</dbReference>
<evidence type="ECO:0000256" key="2">
    <source>
        <dbReference type="ARBA" id="ARBA00023125"/>
    </source>
</evidence>